<evidence type="ECO:0000256" key="3">
    <source>
        <dbReference type="ARBA" id="ARBA00023002"/>
    </source>
</evidence>
<gene>
    <name evidence="6" type="ordered locus">Snas_3854</name>
</gene>
<dbReference type="EMBL" id="CP001778">
    <property type="protein sequence ID" value="ADD43510.1"/>
    <property type="molecule type" value="Genomic_DNA"/>
</dbReference>
<dbReference type="PANTHER" id="PTHR47178:SF5">
    <property type="entry name" value="FAD-BINDING DOMAIN-CONTAINING PROTEIN"/>
    <property type="match status" value="1"/>
</dbReference>
<evidence type="ECO:0000259" key="5">
    <source>
        <dbReference type="Pfam" id="PF01494"/>
    </source>
</evidence>
<dbReference type="KEGG" id="sna:Snas_3854"/>
<proteinExistence type="predicted"/>
<dbReference type="eggNOG" id="COG0654">
    <property type="taxonomic scope" value="Bacteria"/>
</dbReference>
<keyword evidence="1" id="KW-0285">Flavoprotein</keyword>
<evidence type="ECO:0000256" key="4">
    <source>
        <dbReference type="ARBA" id="ARBA00023033"/>
    </source>
</evidence>
<protein>
    <submittedName>
        <fullName evidence="6">Monooxygenase FAD-binding protein</fullName>
    </submittedName>
</protein>
<evidence type="ECO:0000313" key="7">
    <source>
        <dbReference type="Proteomes" id="UP000000844"/>
    </source>
</evidence>
<dbReference type="STRING" id="446470.Snas_3854"/>
<keyword evidence="3" id="KW-0560">Oxidoreductase</keyword>
<dbReference type="PANTHER" id="PTHR47178">
    <property type="entry name" value="MONOOXYGENASE, FAD-BINDING"/>
    <property type="match status" value="1"/>
</dbReference>
<reference evidence="6 7" key="1">
    <citation type="journal article" date="2009" name="Stand. Genomic Sci.">
        <title>Complete genome sequence of Stackebrandtia nassauensis type strain (LLR-40K-21).</title>
        <authorList>
            <person name="Munk C."/>
            <person name="Lapidus A."/>
            <person name="Copeland A."/>
            <person name="Jando M."/>
            <person name="Mayilraj S."/>
            <person name="Glavina Del Rio T."/>
            <person name="Nolan M."/>
            <person name="Chen F."/>
            <person name="Lucas S."/>
            <person name="Tice H."/>
            <person name="Cheng J.F."/>
            <person name="Han C."/>
            <person name="Detter J.C."/>
            <person name="Bruce D."/>
            <person name="Goodwin L."/>
            <person name="Chain P."/>
            <person name="Pitluck S."/>
            <person name="Goker M."/>
            <person name="Ovchinikova G."/>
            <person name="Pati A."/>
            <person name="Ivanova N."/>
            <person name="Mavromatis K."/>
            <person name="Chen A."/>
            <person name="Palaniappan K."/>
            <person name="Land M."/>
            <person name="Hauser L."/>
            <person name="Chang Y.J."/>
            <person name="Jeffries C.D."/>
            <person name="Bristow J."/>
            <person name="Eisen J.A."/>
            <person name="Markowitz V."/>
            <person name="Hugenholtz P."/>
            <person name="Kyrpides N.C."/>
            <person name="Klenk H.P."/>
        </authorList>
    </citation>
    <scope>NUCLEOTIDE SEQUENCE [LARGE SCALE GENOMIC DNA]</scope>
    <source>
        <strain evidence="7">DSM 44728 / CIP 108903 / NRRL B-16338 / NBRC 102104 / LLR-40K-21</strain>
    </source>
</reference>
<keyword evidence="4 6" id="KW-0503">Monooxygenase</keyword>
<dbReference type="Proteomes" id="UP000000844">
    <property type="component" value="Chromosome"/>
</dbReference>
<organism evidence="6 7">
    <name type="scientific">Stackebrandtia nassauensis (strain DSM 44728 / CIP 108903 / NRRL B-16338 / NBRC 102104 / LLR-40K-21)</name>
    <dbReference type="NCBI Taxonomy" id="446470"/>
    <lineage>
        <taxon>Bacteria</taxon>
        <taxon>Bacillati</taxon>
        <taxon>Actinomycetota</taxon>
        <taxon>Actinomycetes</taxon>
        <taxon>Glycomycetales</taxon>
        <taxon>Glycomycetaceae</taxon>
        <taxon>Stackebrandtia</taxon>
    </lineage>
</organism>
<evidence type="ECO:0000256" key="2">
    <source>
        <dbReference type="ARBA" id="ARBA00022827"/>
    </source>
</evidence>
<dbReference type="AlphaFoldDB" id="D3PYS7"/>
<evidence type="ECO:0000256" key="1">
    <source>
        <dbReference type="ARBA" id="ARBA00022630"/>
    </source>
</evidence>
<sequence length="424" mass="46708">MTLSVSIIGGGIGGLTLAHGLRRRGVNVRVFERDQSKTERLQGYRVHLSPKGCQALHECLPPELYQRFLATTGKSNSSLGFYDKDLRELLVVESEELKTEHDTANYRSVNRMALREVLISDLRESLELGKKFVRYEKLTDGRVRAHFDDGSHADADLLVAADGAGSQVRQQYLPQAPRVDTGAFVISGKVPLTDATMGLLPPQADTGPCMIFGPNGRMGFVAAHRVRDSGHSEGERDLLWDDAADYIMWNIVTTWDGQDHRDTLMAHSPERLLETALSSVAGWSPQLAELLRASDLGTVMIYPFSRATTLEHWPASNVTLLGDAIHCMPPTAGQGANTAIRDAALLRDTIVSVVDGERDLVAAVADYEQRMRGYAYPIVEEAMRNLRGGISKSRVGHAATKSVFRMINRIGPVKRRMARAMTSD</sequence>
<keyword evidence="2" id="KW-0274">FAD</keyword>
<dbReference type="HOGENOM" id="CLU_009665_3_0_11"/>
<dbReference type="Pfam" id="PF01494">
    <property type="entry name" value="FAD_binding_3"/>
    <property type="match status" value="1"/>
</dbReference>
<dbReference type="RefSeq" id="WP_013019081.1">
    <property type="nucleotide sequence ID" value="NC_013947.1"/>
</dbReference>
<feature type="domain" description="FAD-binding" evidence="5">
    <location>
        <begin position="143"/>
        <end position="369"/>
    </location>
</feature>
<evidence type="ECO:0000313" key="6">
    <source>
        <dbReference type="EMBL" id="ADD43510.1"/>
    </source>
</evidence>
<dbReference type="PRINTS" id="PR00420">
    <property type="entry name" value="RNGMNOXGNASE"/>
</dbReference>
<dbReference type="SUPFAM" id="SSF51905">
    <property type="entry name" value="FAD/NAD(P)-binding domain"/>
    <property type="match status" value="1"/>
</dbReference>
<dbReference type="GO" id="GO:0004497">
    <property type="term" value="F:monooxygenase activity"/>
    <property type="evidence" value="ECO:0007669"/>
    <property type="project" value="UniProtKB-KW"/>
</dbReference>
<dbReference type="GO" id="GO:0071949">
    <property type="term" value="F:FAD binding"/>
    <property type="evidence" value="ECO:0007669"/>
    <property type="project" value="InterPro"/>
</dbReference>
<dbReference type="Pfam" id="PF13450">
    <property type="entry name" value="NAD_binding_8"/>
    <property type="match status" value="1"/>
</dbReference>
<dbReference type="InterPro" id="IPR036188">
    <property type="entry name" value="FAD/NAD-bd_sf"/>
</dbReference>
<dbReference type="InterPro" id="IPR002938">
    <property type="entry name" value="FAD-bd"/>
</dbReference>
<keyword evidence="7" id="KW-1185">Reference proteome</keyword>
<name>D3PYS7_STANL</name>
<accession>D3PYS7</accession>
<dbReference type="Gene3D" id="3.50.50.60">
    <property type="entry name" value="FAD/NAD(P)-binding domain"/>
    <property type="match status" value="1"/>
</dbReference>